<evidence type="ECO:0000256" key="1">
    <source>
        <dbReference type="SAM" id="MobiDB-lite"/>
    </source>
</evidence>
<feature type="region of interest" description="Disordered" evidence="1">
    <location>
        <begin position="33"/>
        <end position="72"/>
    </location>
</feature>
<keyword evidence="3" id="KW-1185">Reference proteome</keyword>
<protein>
    <submittedName>
        <fullName evidence="2">Uncharacterized protein</fullName>
    </submittedName>
</protein>
<dbReference type="EMBL" id="MU154545">
    <property type="protein sequence ID" value="KAF9497283.1"/>
    <property type="molecule type" value="Genomic_DNA"/>
</dbReference>
<gene>
    <name evidence="2" type="ORF">BDN71DRAFT_1445031</name>
</gene>
<evidence type="ECO:0000313" key="2">
    <source>
        <dbReference type="EMBL" id="KAF9497283.1"/>
    </source>
</evidence>
<comment type="caution">
    <text evidence="2">The sequence shown here is derived from an EMBL/GenBank/DDBJ whole genome shotgun (WGS) entry which is preliminary data.</text>
</comment>
<reference evidence="2" key="1">
    <citation type="submission" date="2020-11" db="EMBL/GenBank/DDBJ databases">
        <authorList>
            <consortium name="DOE Joint Genome Institute"/>
            <person name="Ahrendt S."/>
            <person name="Riley R."/>
            <person name="Andreopoulos W."/>
            <person name="Labutti K."/>
            <person name="Pangilinan J."/>
            <person name="Ruiz-Duenas F.J."/>
            <person name="Barrasa J.M."/>
            <person name="Sanchez-Garcia M."/>
            <person name="Camarero S."/>
            <person name="Miyauchi S."/>
            <person name="Serrano A."/>
            <person name="Linde D."/>
            <person name="Babiker R."/>
            <person name="Drula E."/>
            <person name="Ayuso-Fernandez I."/>
            <person name="Pacheco R."/>
            <person name="Padilla G."/>
            <person name="Ferreira P."/>
            <person name="Barriuso J."/>
            <person name="Kellner H."/>
            <person name="Castanera R."/>
            <person name="Alfaro M."/>
            <person name="Ramirez L."/>
            <person name="Pisabarro A.G."/>
            <person name="Kuo A."/>
            <person name="Tritt A."/>
            <person name="Lipzen A."/>
            <person name="He G."/>
            <person name="Yan M."/>
            <person name="Ng V."/>
            <person name="Cullen D."/>
            <person name="Martin F."/>
            <person name="Rosso M.-N."/>
            <person name="Henrissat B."/>
            <person name="Hibbett D."/>
            <person name="Martinez A.T."/>
            <person name="Grigoriev I.V."/>
        </authorList>
    </citation>
    <scope>NUCLEOTIDE SEQUENCE</scope>
    <source>
        <strain evidence="2">ATCC 90797</strain>
    </source>
</reference>
<dbReference type="Proteomes" id="UP000807025">
    <property type="component" value="Unassembled WGS sequence"/>
</dbReference>
<dbReference type="AlphaFoldDB" id="A0A9P5ZZR8"/>
<feature type="compositionally biased region" description="Low complexity" evidence="1">
    <location>
        <begin position="33"/>
        <end position="49"/>
    </location>
</feature>
<name>A0A9P5ZZR8_PLEER</name>
<sequence length="163" mass="17192">MFRSTISTFGRAMEPFLGFACRRGFCHLPDSLSSSSSLGSGNSSPSSLEGSHRRRGLLGPATGRPASPASSVSEPTIDFDLAVARFFGATILRTVISSVAFPLPFSIRHLIASSNVSILGQMSASNSSFLMIFISSSSTVGDRRGPLGLDCTPPCPRTTFRPS</sequence>
<evidence type="ECO:0000313" key="3">
    <source>
        <dbReference type="Proteomes" id="UP000807025"/>
    </source>
</evidence>
<organism evidence="2 3">
    <name type="scientific">Pleurotus eryngii</name>
    <name type="common">Boletus of the steppes</name>
    <dbReference type="NCBI Taxonomy" id="5323"/>
    <lineage>
        <taxon>Eukaryota</taxon>
        <taxon>Fungi</taxon>
        <taxon>Dikarya</taxon>
        <taxon>Basidiomycota</taxon>
        <taxon>Agaricomycotina</taxon>
        <taxon>Agaricomycetes</taxon>
        <taxon>Agaricomycetidae</taxon>
        <taxon>Agaricales</taxon>
        <taxon>Pleurotineae</taxon>
        <taxon>Pleurotaceae</taxon>
        <taxon>Pleurotus</taxon>
    </lineage>
</organism>
<proteinExistence type="predicted"/>
<accession>A0A9P5ZZR8</accession>